<name>A0A7X0NIF0_9GAMM</name>
<dbReference type="Proteomes" id="UP000537141">
    <property type="component" value="Unassembled WGS sequence"/>
</dbReference>
<comment type="caution">
    <text evidence="1">The sequence shown here is derived from an EMBL/GenBank/DDBJ whole genome shotgun (WGS) entry which is preliminary data.</text>
</comment>
<reference evidence="1 2" key="1">
    <citation type="submission" date="2020-08" db="EMBL/GenBank/DDBJ databases">
        <title>Genomic Encyclopedia of Type Strains, Phase IV (KMG-IV): sequencing the most valuable type-strain genomes for metagenomic binning, comparative biology and taxonomic classification.</title>
        <authorList>
            <person name="Goeker M."/>
        </authorList>
    </citation>
    <scope>NUCLEOTIDE SEQUENCE [LARGE SCALE GENOMIC DNA]</scope>
    <source>
        <strain evidence="1 2">DSM 26287</strain>
    </source>
</reference>
<keyword evidence="2" id="KW-1185">Reference proteome</keyword>
<sequence length="226" mass="25471">MVESERSKKRRLHTGKERADIFVQMDSFSAYFDGFKEKMDSVPTEDKLIYAYASSGITAIGLQTTFMPILLGYCSTDIAIKNKCNYEMGSSDGGKIVLETTWNSAIQYTMTQSIVDAGATAKIKKMIVSTELPNYWNGSMTIFDKDGSKSDYTWSRSEDGTEYFHSESIGVSKTSSTTFTEYSDCSADVIYTKKDMEIKADWVVINEKTTGKFKYCNKRGCRNGDW</sequence>
<organism evidence="1 2">
    <name type="scientific">Thalassotalea piscium</name>
    <dbReference type="NCBI Taxonomy" id="1230533"/>
    <lineage>
        <taxon>Bacteria</taxon>
        <taxon>Pseudomonadati</taxon>
        <taxon>Pseudomonadota</taxon>
        <taxon>Gammaproteobacteria</taxon>
        <taxon>Alteromonadales</taxon>
        <taxon>Colwelliaceae</taxon>
        <taxon>Thalassotalea</taxon>
    </lineage>
</organism>
<gene>
    <name evidence="1" type="ORF">HNQ55_002533</name>
</gene>
<protein>
    <submittedName>
        <fullName evidence="1">Uncharacterized protein</fullName>
    </submittedName>
</protein>
<dbReference type="RefSeq" id="WP_184424774.1">
    <property type="nucleotide sequence ID" value="NZ_AP027362.1"/>
</dbReference>
<accession>A0A7X0NIF0</accession>
<evidence type="ECO:0000313" key="2">
    <source>
        <dbReference type="Proteomes" id="UP000537141"/>
    </source>
</evidence>
<proteinExistence type="predicted"/>
<dbReference type="EMBL" id="JACHHU010000022">
    <property type="protein sequence ID" value="MBB6544009.1"/>
    <property type="molecule type" value="Genomic_DNA"/>
</dbReference>
<dbReference type="AlphaFoldDB" id="A0A7X0NIF0"/>
<evidence type="ECO:0000313" key="1">
    <source>
        <dbReference type="EMBL" id="MBB6544009.1"/>
    </source>
</evidence>